<dbReference type="OrthoDB" id="9793251at2"/>
<proteinExistence type="predicted"/>
<feature type="signal peptide" evidence="1">
    <location>
        <begin position="1"/>
        <end position="20"/>
    </location>
</feature>
<reference evidence="3 4" key="1">
    <citation type="journal article" date="2009" name="PLoS ONE">
        <title>The complete genome of Teredinibacter turnerae T7901: an intracellular endosymbiont of marine wood-boring bivalves (shipworms).</title>
        <authorList>
            <person name="Yang J.C."/>
            <person name="Madupu R."/>
            <person name="Durkin A.S."/>
            <person name="Ekborg N.A."/>
            <person name="Pedamallu C.S."/>
            <person name="Hostetler J.B."/>
            <person name="Radune D."/>
            <person name="Toms B.S."/>
            <person name="Henrissat B."/>
            <person name="Coutinho P.M."/>
            <person name="Schwarz S."/>
            <person name="Field L."/>
            <person name="Trindade-Silva A.E."/>
            <person name="Soares C.A.G."/>
            <person name="Elshahawi S."/>
            <person name="Hanora A."/>
            <person name="Schmidt E.W."/>
            <person name="Haygood M.G."/>
            <person name="Posfai J."/>
            <person name="Benner J."/>
            <person name="Madinger C."/>
            <person name="Nove J."/>
            <person name="Anton B."/>
            <person name="Chaudhary K."/>
            <person name="Foster J."/>
            <person name="Holman A."/>
            <person name="Kumar S."/>
            <person name="Lessard P.A."/>
            <person name="Luyten Y.A."/>
            <person name="Slatko B."/>
            <person name="Wood N."/>
            <person name="Wu B."/>
            <person name="Teplitski M."/>
            <person name="Mougous J.D."/>
            <person name="Ward N."/>
            <person name="Eisen J.A."/>
            <person name="Badger J.H."/>
            <person name="Distel D.L."/>
        </authorList>
    </citation>
    <scope>NUCLEOTIDE SEQUENCE [LARGE SCALE GENOMIC DNA]</scope>
    <source>
        <strain evidence="4">ATCC 39867 / T7901</strain>
    </source>
</reference>
<evidence type="ECO:0000259" key="2">
    <source>
        <dbReference type="Pfam" id="PF07603"/>
    </source>
</evidence>
<feature type="domain" description="Lcl C-terminal" evidence="2">
    <location>
        <begin position="48"/>
        <end position="175"/>
    </location>
</feature>
<sequence length="178" mass="19674">MIIRTLLVCAFFGLIGRAIAQDSPEQRCQAENIPATMSTEFFAENGDGTVTDSRTRLMWMTCLAGATGPNCSDGEPRAMTWAEALQVAPGLNADGGFAGHTDWRLANIRELSTLVEMQCEQPAINLALFPGTPAAQVWSSSPYHFYTHYSWYVDYANGAPTYDERIRAKMVRLVRDAE</sequence>
<keyword evidence="4" id="KW-1185">Reference proteome</keyword>
<gene>
    <name evidence="3" type="ordered locus">TERTU_3800</name>
</gene>
<dbReference type="Pfam" id="PF07603">
    <property type="entry name" value="Lcl_C"/>
    <property type="match status" value="1"/>
</dbReference>
<evidence type="ECO:0000313" key="3">
    <source>
        <dbReference type="EMBL" id="ACR12746.1"/>
    </source>
</evidence>
<feature type="chain" id="PRO_5002947133" description="Lcl C-terminal domain-containing protein" evidence="1">
    <location>
        <begin position="21"/>
        <end position="178"/>
    </location>
</feature>
<dbReference type="HOGENOM" id="CLU_101405_1_0_6"/>
<dbReference type="eggNOG" id="COG0515">
    <property type="taxonomic scope" value="Bacteria"/>
</dbReference>
<dbReference type="STRING" id="377629.TERTU_3800"/>
<accession>C5BSV5</accession>
<dbReference type="Proteomes" id="UP000009080">
    <property type="component" value="Chromosome"/>
</dbReference>
<dbReference type="PANTHER" id="PTHR35812">
    <property type="entry name" value="LIPOPROTEIN"/>
    <property type="match status" value="1"/>
</dbReference>
<evidence type="ECO:0000313" key="4">
    <source>
        <dbReference type="Proteomes" id="UP000009080"/>
    </source>
</evidence>
<dbReference type="PANTHER" id="PTHR35812:SF1">
    <property type="entry name" value="LIPOPROTEIN"/>
    <property type="match status" value="1"/>
</dbReference>
<dbReference type="EMBL" id="CP001614">
    <property type="protein sequence ID" value="ACR12746.1"/>
    <property type="molecule type" value="Genomic_DNA"/>
</dbReference>
<dbReference type="AlphaFoldDB" id="C5BSV5"/>
<organism evidence="3 4">
    <name type="scientific">Teredinibacter turnerae (strain ATCC 39867 / T7901)</name>
    <dbReference type="NCBI Taxonomy" id="377629"/>
    <lineage>
        <taxon>Bacteria</taxon>
        <taxon>Pseudomonadati</taxon>
        <taxon>Pseudomonadota</taxon>
        <taxon>Gammaproteobacteria</taxon>
        <taxon>Cellvibrionales</taxon>
        <taxon>Cellvibrionaceae</taxon>
        <taxon>Teredinibacter</taxon>
    </lineage>
</organism>
<protein>
    <recommendedName>
        <fullName evidence="2">Lcl C-terminal domain-containing protein</fullName>
    </recommendedName>
</protein>
<name>C5BSV5_TERTT</name>
<keyword evidence="1" id="KW-0732">Signal</keyword>
<evidence type="ECO:0000256" key="1">
    <source>
        <dbReference type="SAM" id="SignalP"/>
    </source>
</evidence>
<dbReference type="RefSeq" id="WP_015818858.1">
    <property type="nucleotide sequence ID" value="NC_012997.1"/>
</dbReference>
<dbReference type="KEGG" id="ttu:TERTU_3800"/>
<dbReference type="InterPro" id="IPR011460">
    <property type="entry name" value="Lcl_C"/>
</dbReference>